<evidence type="ECO:0000313" key="2">
    <source>
        <dbReference type="EMBL" id="KAJ6639035.1"/>
    </source>
</evidence>
<protein>
    <recommendedName>
        <fullName evidence="4">Ashwin</fullName>
    </recommendedName>
</protein>
<gene>
    <name evidence="2" type="ORF">Bhyg_11774</name>
</gene>
<dbReference type="Pfam" id="PF15323">
    <property type="entry name" value="Ashwin"/>
    <property type="match status" value="1"/>
</dbReference>
<accession>A0A9Q0MXS4</accession>
<dbReference type="GO" id="GO:0072669">
    <property type="term" value="C:tRNA-splicing ligase complex"/>
    <property type="evidence" value="ECO:0007669"/>
    <property type="project" value="InterPro"/>
</dbReference>
<dbReference type="EMBL" id="WJQU01000003">
    <property type="protein sequence ID" value="KAJ6639035.1"/>
    <property type="molecule type" value="Genomic_DNA"/>
</dbReference>
<keyword evidence="3" id="KW-1185">Reference proteome</keyword>
<dbReference type="Proteomes" id="UP001151699">
    <property type="component" value="Chromosome X"/>
</dbReference>
<proteinExistence type="predicted"/>
<evidence type="ECO:0008006" key="4">
    <source>
        <dbReference type="Google" id="ProtNLM"/>
    </source>
</evidence>
<dbReference type="InterPro" id="IPR024887">
    <property type="entry name" value="Ashwin"/>
</dbReference>
<name>A0A9Q0MXS4_9DIPT</name>
<evidence type="ECO:0000256" key="1">
    <source>
        <dbReference type="SAM" id="MobiDB-lite"/>
    </source>
</evidence>
<organism evidence="2 3">
    <name type="scientific">Pseudolycoriella hygida</name>
    <dbReference type="NCBI Taxonomy" id="35572"/>
    <lineage>
        <taxon>Eukaryota</taxon>
        <taxon>Metazoa</taxon>
        <taxon>Ecdysozoa</taxon>
        <taxon>Arthropoda</taxon>
        <taxon>Hexapoda</taxon>
        <taxon>Insecta</taxon>
        <taxon>Pterygota</taxon>
        <taxon>Neoptera</taxon>
        <taxon>Endopterygota</taxon>
        <taxon>Diptera</taxon>
        <taxon>Nematocera</taxon>
        <taxon>Sciaroidea</taxon>
        <taxon>Sciaridae</taxon>
        <taxon>Pseudolycoriella</taxon>
    </lineage>
</organism>
<sequence>MNPLPICNSSELLHPHLMETSSIIEYLKHRQLQIPNIEQKTRDELLKIFQSYAVPLHKRSSARTKTTDDKMDTAETMPAADTPKPGMKHKLIVYDSKSATNSEVKTLDWLTNG</sequence>
<reference evidence="2" key="1">
    <citation type="submission" date="2022-07" db="EMBL/GenBank/DDBJ databases">
        <authorList>
            <person name="Trinca V."/>
            <person name="Uliana J.V.C."/>
            <person name="Torres T.T."/>
            <person name="Ward R.J."/>
            <person name="Monesi N."/>
        </authorList>
    </citation>
    <scope>NUCLEOTIDE SEQUENCE</scope>
    <source>
        <strain evidence="2">HSMRA1968</strain>
        <tissue evidence="2">Whole embryos</tissue>
    </source>
</reference>
<dbReference type="AlphaFoldDB" id="A0A9Q0MXS4"/>
<evidence type="ECO:0000313" key="3">
    <source>
        <dbReference type="Proteomes" id="UP001151699"/>
    </source>
</evidence>
<comment type="caution">
    <text evidence="2">The sequence shown here is derived from an EMBL/GenBank/DDBJ whole genome shotgun (WGS) entry which is preliminary data.</text>
</comment>
<feature type="region of interest" description="Disordered" evidence="1">
    <location>
        <begin position="59"/>
        <end position="87"/>
    </location>
</feature>
<dbReference type="GO" id="GO:0048598">
    <property type="term" value="P:embryonic morphogenesis"/>
    <property type="evidence" value="ECO:0007669"/>
    <property type="project" value="InterPro"/>
</dbReference>
<dbReference type="OrthoDB" id="10071059at2759"/>